<evidence type="ECO:0000259" key="2">
    <source>
        <dbReference type="Pfam" id="PF19846"/>
    </source>
</evidence>
<feature type="domain" description="DUF6321" evidence="2">
    <location>
        <begin position="258"/>
        <end position="335"/>
    </location>
</feature>
<proteinExistence type="predicted"/>
<evidence type="ECO:0000313" key="3">
    <source>
        <dbReference type="EMBL" id="CAB4181993.1"/>
    </source>
</evidence>
<dbReference type="EMBL" id="LR797022">
    <property type="protein sequence ID" value="CAB4181993.1"/>
    <property type="molecule type" value="Genomic_DNA"/>
</dbReference>
<feature type="region of interest" description="Disordered" evidence="1">
    <location>
        <begin position="98"/>
        <end position="152"/>
    </location>
</feature>
<feature type="compositionally biased region" description="Polar residues" evidence="1">
    <location>
        <begin position="201"/>
        <end position="212"/>
    </location>
</feature>
<feature type="region of interest" description="Disordered" evidence="1">
    <location>
        <begin position="259"/>
        <end position="301"/>
    </location>
</feature>
<dbReference type="Pfam" id="PF19846">
    <property type="entry name" value="DUF6321"/>
    <property type="match status" value="1"/>
</dbReference>
<organism evidence="3">
    <name type="scientific">uncultured Caudovirales phage</name>
    <dbReference type="NCBI Taxonomy" id="2100421"/>
    <lineage>
        <taxon>Viruses</taxon>
        <taxon>Duplodnaviria</taxon>
        <taxon>Heunggongvirae</taxon>
        <taxon>Uroviricota</taxon>
        <taxon>Caudoviricetes</taxon>
        <taxon>Peduoviridae</taxon>
        <taxon>Maltschvirus</taxon>
        <taxon>Maltschvirus maltsch</taxon>
    </lineage>
</organism>
<reference evidence="3" key="1">
    <citation type="submission" date="2020-05" db="EMBL/GenBank/DDBJ databases">
        <authorList>
            <person name="Chiriac C."/>
            <person name="Salcher M."/>
            <person name="Ghai R."/>
            <person name="Kavagutti S V."/>
        </authorList>
    </citation>
    <scope>NUCLEOTIDE SEQUENCE</scope>
</reference>
<feature type="compositionally biased region" description="Basic residues" evidence="1">
    <location>
        <begin position="291"/>
        <end position="301"/>
    </location>
</feature>
<feature type="region of interest" description="Disordered" evidence="1">
    <location>
        <begin position="185"/>
        <end position="225"/>
    </location>
</feature>
<dbReference type="InterPro" id="IPR046284">
    <property type="entry name" value="DUF6321"/>
</dbReference>
<feature type="compositionally biased region" description="Basic and acidic residues" evidence="1">
    <location>
        <begin position="267"/>
        <end position="278"/>
    </location>
</feature>
<name>A0A6J5QCQ5_9CAUD</name>
<feature type="compositionally biased region" description="Basic and acidic residues" evidence="1">
    <location>
        <begin position="98"/>
        <end position="117"/>
    </location>
</feature>
<gene>
    <name evidence="3" type="ORF">UFOVP1071_108</name>
</gene>
<accession>A0A6J5QCQ5</accession>
<evidence type="ECO:0000256" key="1">
    <source>
        <dbReference type="SAM" id="MobiDB-lite"/>
    </source>
</evidence>
<sequence length="337" mass="37406">MSEKKSLRSSPQLDFVEHAVAAVALSEKQVISLFKKSQQSGVPFDTLREVYVRGYLVDLSEQTAYNRVNSFIAGGLAAQMDQDLVEKRGLWDNIHAKRERIKHGSGEHMRRPGEKGRPSSADLKNSQVKETIMKPEDMEDQPVGKQSAKKSDEVGEIIGRMKVNRAVDDFKSGMPNVIKQIKKQKNEAYTTGEPQSKDPNDSSSRFVGTDSLTGILKDTTPGQGRSKTLKTIRKVINEKKCSCDDCECGMEEDAKGYKNPSGGLTQKGRDHYNRESGGHLKAPVTTEPSKLKKGSKAANRRKSFCARMGGMKKRLTSAKTANDPDSRINKALRKWNC</sequence>
<protein>
    <recommendedName>
        <fullName evidence="2">DUF6321 domain-containing protein</fullName>
    </recommendedName>
</protein>